<reference evidence="3" key="1">
    <citation type="submission" date="2018-06" db="EMBL/GenBank/DDBJ databases">
        <authorList>
            <person name="Zhirakovskaya E."/>
        </authorList>
    </citation>
    <scope>NUCLEOTIDE SEQUENCE</scope>
</reference>
<dbReference type="EMBL" id="UOEG01000094">
    <property type="protein sequence ID" value="VAV92686.1"/>
    <property type="molecule type" value="Genomic_DNA"/>
</dbReference>
<organism evidence="3">
    <name type="scientific">hydrothermal vent metagenome</name>
    <dbReference type="NCBI Taxonomy" id="652676"/>
    <lineage>
        <taxon>unclassified sequences</taxon>
        <taxon>metagenomes</taxon>
        <taxon>ecological metagenomes</taxon>
    </lineage>
</organism>
<dbReference type="Pfam" id="PF02625">
    <property type="entry name" value="XdhC_CoxI"/>
    <property type="match status" value="1"/>
</dbReference>
<feature type="domain" description="XdhC Rossmann" evidence="2">
    <location>
        <begin position="107"/>
        <end position="247"/>
    </location>
</feature>
<dbReference type="NCBIfam" id="TIGR02964">
    <property type="entry name" value="xanthine_xdhC"/>
    <property type="match status" value="1"/>
</dbReference>
<dbReference type="InterPro" id="IPR003777">
    <property type="entry name" value="XdhC_CoxI"/>
</dbReference>
<gene>
    <name evidence="3" type="ORF">MNBD_ALPHA07-2081</name>
</gene>
<evidence type="ECO:0000259" key="1">
    <source>
        <dbReference type="Pfam" id="PF02625"/>
    </source>
</evidence>
<evidence type="ECO:0000259" key="2">
    <source>
        <dbReference type="Pfam" id="PF13478"/>
    </source>
</evidence>
<evidence type="ECO:0000313" key="3">
    <source>
        <dbReference type="EMBL" id="VAV92686.1"/>
    </source>
</evidence>
<dbReference type="InterPro" id="IPR036291">
    <property type="entry name" value="NAD(P)-bd_dom_sf"/>
</dbReference>
<dbReference type="SUPFAM" id="SSF51735">
    <property type="entry name" value="NAD(P)-binding Rossmann-fold domains"/>
    <property type="match status" value="1"/>
</dbReference>
<dbReference type="PANTHER" id="PTHR30388:SF6">
    <property type="entry name" value="XANTHINE DEHYDROGENASE SUBUNIT A-RELATED"/>
    <property type="match status" value="1"/>
</dbReference>
<proteinExistence type="predicted"/>
<dbReference type="InterPro" id="IPR052698">
    <property type="entry name" value="MoCofactor_Util/Proc"/>
</dbReference>
<dbReference type="PANTHER" id="PTHR30388">
    <property type="entry name" value="ALDEHYDE OXIDOREDUCTASE MOLYBDENUM COFACTOR ASSEMBLY PROTEIN"/>
    <property type="match status" value="1"/>
</dbReference>
<sequence>MHSRIIHVVMREVRGSSPRDAGAEMFVAEAGISGTIGGGRLEYIVTLAAREMLAAEEAARHLDQPLGPEIGQCCGGRVELDLTLMSAEDKARVEARLRAAQDAQPHVYVMGAGHVGRALADLMQFLPVRCILVDSREGELSQVCADVETRLMALPEHDIVTAPAGSGFIILTHEHSLDFLLASEALKRGDAAYVGLIGSRSKRAKFRNFCTKECDGLSIDDLICPIGAGGSRDKRPSVIAASVVAEVMAAVL</sequence>
<dbReference type="Gene3D" id="3.40.50.720">
    <property type="entry name" value="NAD(P)-binding Rossmann-like Domain"/>
    <property type="match status" value="1"/>
</dbReference>
<accession>A0A3B0RW12</accession>
<feature type="domain" description="XdhC- CoxI" evidence="1">
    <location>
        <begin position="12"/>
        <end position="59"/>
    </location>
</feature>
<dbReference type="Pfam" id="PF13478">
    <property type="entry name" value="XdhC_C"/>
    <property type="match status" value="1"/>
</dbReference>
<protein>
    <submittedName>
        <fullName evidence="3">Xanthine and CO dehydrogenases maturation factor, XdhC/CoxF family</fullName>
    </submittedName>
</protein>
<dbReference type="AlphaFoldDB" id="A0A3B0RW12"/>
<dbReference type="InterPro" id="IPR014308">
    <property type="entry name" value="Xanthine_DH_XdhC"/>
</dbReference>
<name>A0A3B0RW12_9ZZZZ</name>
<dbReference type="InterPro" id="IPR027051">
    <property type="entry name" value="XdhC_Rossmann_dom"/>
</dbReference>